<evidence type="ECO:0000259" key="1">
    <source>
        <dbReference type="Pfam" id="PF00149"/>
    </source>
</evidence>
<dbReference type="InterPro" id="IPR029052">
    <property type="entry name" value="Metallo-depent_PP-like"/>
</dbReference>
<evidence type="ECO:0000313" key="2">
    <source>
        <dbReference type="EMBL" id="KAK3353932.1"/>
    </source>
</evidence>
<dbReference type="GO" id="GO:0016787">
    <property type="term" value="F:hydrolase activity"/>
    <property type="evidence" value="ECO:0007669"/>
    <property type="project" value="InterPro"/>
</dbReference>
<name>A0AAJ0MEX5_9PEZI</name>
<dbReference type="Gene3D" id="3.60.21.10">
    <property type="match status" value="1"/>
</dbReference>
<dbReference type="SUPFAM" id="SSF56300">
    <property type="entry name" value="Metallo-dependent phosphatases"/>
    <property type="match status" value="1"/>
</dbReference>
<protein>
    <submittedName>
        <fullName evidence="2">Ser/Thr protein phosphatase family protein</fullName>
    </submittedName>
</protein>
<reference evidence="2" key="1">
    <citation type="journal article" date="2023" name="Mol. Phylogenet. Evol.">
        <title>Genome-scale phylogeny and comparative genomics of the fungal order Sordariales.</title>
        <authorList>
            <person name="Hensen N."/>
            <person name="Bonometti L."/>
            <person name="Westerberg I."/>
            <person name="Brannstrom I.O."/>
            <person name="Guillou S."/>
            <person name="Cros-Aarteil S."/>
            <person name="Calhoun S."/>
            <person name="Haridas S."/>
            <person name="Kuo A."/>
            <person name="Mondo S."/>
            <person name="Pangilinan J."/>
            <person name="Riley R."/>
            <person name="LaButti K."/>
            <person name="Andreopoulos B."/>
            <person name="Lipzen A."/>
            <person name="Chen C."/>
            <person name="Yan M."/>
            <person name="Daum C."/>
            <person name="Ng V."/>
            <person name="Clum A."/>
            <person name="Steindorff A."/>
            <person name="Ohm R.A."/>
            <person name="Martin F."/>
            <person name="Silar P."/>
            <person name="Natvig D.O."/>
            <person name="Lalanne C."/>
            <person name="Gautier V."/>
            <person name="Ament-Velasquez S.L."/>
            <person name="Kruys A."/>
            <person name="Hutchinson M.I."/>
            <person name="Powell A.J."/>
            <person name="Barry K."/>
            <person name="Miller A.N."/>
            <person name="Grigoriev I.V."/>
            <person name="Debuchy R."/>
            <person name="Gladieux P."/>
            <person name="Hiltunen Thoren M."/>
            <person name="Johannesson H."/>
        </authorList>
    </citation>
    <scope>NUCLEOTIDE SEQUENCE</scope>
    <source>
        <strain evidence="2">CBS 955.72</strain>
    </source>
</reference>
<dbReference type="Pfam" id="PF00149">
    <property type="entry name" value="Metallophos"/>
    <property type="match status" value="1"/>
</dbReference>
<dbReference type="InterPro" id="IPR004843">
    <property type="entry name" value="Calcineurin-like_PHP"/>
</dbReference>
<organism evidence="2 3">
    <name type="scientific">Lasiosphaeria hispida</name>
    <dbReference type="NCBI Taxonomy" id="260671"/>
    <lineage>
        <taxon>Eukaryota</taxon>
        <taxon>Fungi</taxon>
        <taxon>Dikarya</taxon>
        <taxon>Ascomycota</taxon>
        <taxon>Pezizomycotina</taxon>
        <taxon>Sordariomycetes</taxon>
        <taxon>Sordariomycetidae</taxon>
        <taxon>Sordariales</taxon>
        <taxon>Lasiosphaeriaceae</taxon>
        <taxon>Lasiosphaeria</taxon>
    </lineage>
</organism>
<feature type="domain" description="Calcineurin-like phosphoesterase" evidence="1">
    <location>
        <begin position="4"/>
        <end position="209"/>
    </location>
</feature>
<evidence type="ECO:0000313" key="3">
    <source>
        <dbReference type="Proteomes" id="UP001275084"/>
    </source>
</evidence>
<dbReference type="InterPro" id="IPR051693">
    <property type="entry name" value="UPF0046_metallophosphoest"/>
</dbReference>
<dbReference type="Proteomes" id="UP001275084">
    <property type="component" value="Unassembled WGS sequence"/>
</dbReference>
<dbReference type="CDD" id="cd07379">
    <property type="entry name" value="MPP_239FB"/>
    <property type="match status" value="1"/>
</dbReference>
<comment type="caution">
    <text evidence="2">The sequence shown here is derived from an EMBL/GenBank/DDBJ whole genome shotgun (WGS) entry which is preliminary data.</text>
</comment>
<accession>A0AAJ0MEX5</accession>
<keyword evidence="3" id="KW-1185">Reference proteome</keyword>
<dbReference type="PANTHER" id="PTHR12905">
    <property type="entry name" value="METALLOPHOSPHOESTERASE"/>
    <property type="match status" value="1"/>
</dbReference>
<sequence>MATTFLILSDTHDDAFPDPTSIPKVDVVLHCGDLTMIGGLSNYKKAIANIKALDAELKLVIAGNHDVSLDPKWWQGNLDEGEDDPDEPLKALELFNAERAHGLFFLEEGTHKFTLSGNRTFSIYASPYTPEFNGYAFAYGPDEDRFGPGAREPISRSGIDIVMTHGPPLLPSGYQLDINREGDHCGCPMLYEAIRQAKPKIHCFGHLHEGYGVQELSWGSAAGIETVGAVCRNPEEAVVAGNMGRTLLINAAIMNHGGEDNNKPWLVKLDLGCNLKA</sequence>
<dbReference type="AlphaFoldDB" id="A0AAJ0MEX5"/>
<gene>
    <name evidence="2" type="ORF">B0T25DRAFT_623660</name>
</gene>
<dbReference type="EMBL" id="JAUIQD010000004">
    <property type="protein sequence ID" value="KAK3353932.1"/>
    <property type="molecule type" value="Genomic_DNA"/>
</dbReference>
<dbReference type="PANTHER" id="PTHR12905:SF0">
    <property type="entry name" value="CALCINEURIN-LIKE PHOSPHOESTERASE DOMAIN-CONTAINING PROTEIN"/>
    <property type="match status" value="1"/>
</dbReference>
<proteinExistence type="predicted"/>
<reference evidence="2" key="2">
    <citation type="submission" date="2023-06" db="EMBL/GenBank/DDBJ databases">
        <authorList>
            <consortium name="Lawrence Berkeley National Laboratory"/>
            <person name="Haridas S."/>
            <person name="Hensen N."/>
            <person name="Bonometti L."/>
            <person name="Westerberg I."/>
            <person name="Brannstrom I.O."/>
            <person name="Guillou S."/>
            <person name="Cros-Aarteil S."/>
            <person name="Calhoun S."/>
            <person name="Kuo A."/>
            <person name="Mondo S."/>
            <person name="Pangilinan J."/>
            <person name="Riley R."/>
            <person name="Labutti K."/>
            <person name="Andreopoulos B."/>
            <person name="Lipzen A."/>
            <person name="Chen C."/>
            <person name="Yanf M."/>
            <person name="Daum C."/>
            <person name="Ng V."/>
            <person name="Clum A."/>
            <person name="Steindorff A."/>
            <person name="Ohm R."/>
            <person name="Martin F."/>
            <person name="Silar P."/>
            <person name="Natvig D."/>
            <person name="Lalanne C."/>
            <person name="Gautier V."/>
            <person name="Ament-Velasquez S.L."/>
            <person name="Kruys A."/>
            <person name="Hutchinson M.I."/>
            <person name="Powell A.J."/>
            <person name="Barry K."/>
            <person name="Miller A.N."/>
            <person name="Grigoriev I.V."/>
            <person name="Debuchy R."/>
            <person name="Gladieux P."/>
            <person name="Thoren M.H."/>
            <person name="Johannesson H."/>
        </authorList>
    </citation>
    <scope>NUCLEOTIDE SEQUENCE</scope>
    <source>
        <strain evidence="2">CBS 955.72</strain>
    </source>
</reference>